<keyword evidence="9 10" id="KW-0807">Transducer</keyword>
<evidence type="ECO:0000256" key="5">
    <source>
        <dbReference type="ARBA" id="ARBA00022725"/>
    </source>
</evidence>
<proteinExistence type="inferred from homology"/>
<keyword evidence="12" id="KW-1185">Reference proteome</keyword>
<keyword evidence="6 10" id="KW-1133">Transmembrane helix</keyword>
<evidence type="ECO:0000313" key="11">
    <source>
        <dbReference type="EMBL" id="KAL0117051.1"/>
    </source>
</evidence>
<keyword evidence="7 10" id="KW-0472">Membrane</keyword>
<evidence type="ECO:0000256" key="4">
    <source>
        <dbReference type="ARBA" id="ARBA00022692"/>
    </source>
</evidence>
<comment type="caution">
    <text evidence="10">Lacks conserved residue(s) required for the propagation of feature annotation.</text>
</comment>
<keyword evidence="2" id="KW-1003">Cell membrane</keyword>
<comment type="similarity">
    <text evidence="10">Belongs to the insect chemoreceptor superfamily. Heteromeric odorant receptor channel (TC 1.A.69) family.</text>
</comment>
<feature type="transmembrane region" description="Helical" evidence="10">
    <location>
        <begin position="403"/>
        <end position="422"/>
    </location>
</feature>
<dbReference type="EMBL" id="JADYXP020000009">
    <property type="protein sequence ID" value="KAL0117051.1"/>
    <property type="molecule type" value="Genomic_DNA"/>
</dbReference>
<organism evidence="11 12">
    <name type="scientific">Cardiocondyla obscurior</name>
    <dbReference type="NCBI Taxonomy" id="286306"/>
    <lineage>
        <taxon>Eukaryota</taxon>
        <taxon>Metazoa</taxon>
        <taxon>Ecdysozoa</taxon>
        <taxon>Arthropoda</taxon>
        <taxon>Hexapoda</taxon>
        <taxon>Insecta</taxon>
        <taxon>Pterygota</taxon>
        <taxon>Neoptera</taxon>
        <taxon>Endopterygota</taxon>
        <taxon>Hymenoptera</taxon>
        <taxon>Apocrita</taxon>
        <taxon>Aculeata</taxon>
        <taxon>Formicoidea</taxon>
        <taxon>Formicidae</taxon>
        <taxon>Myrmicinae</taxon>
        <taxon>Cardiocondyla</taxon>
    </lineage>
</organism>
<evidence type="ECO:0000256" key="8">
    <source>
        <dbReference type="ARBA" id="ARBA00023170"/>
    </source>
</evidence>
<evidence type="ECO:0000256" key="10">
    <source>
        <dbReference type="RuleBase" id="RU351113"/>
    </source>
</evidence>
<sequence>MAGETVIGKMNPVASIRDHTEDVQLSIQMNRWLLKPIGVWPKSTDISWIGRLAYFIINVTCTSLISFLFIPSAMYMVLEMNDTYLILKLSGALSFCVMAVMKYSLLIFREKDIRSGVQHIKNDWMNTQYYGDRNIMIRNAKFGRRLVVICTFFMYGSAVFYYFALPFSVGKITDERENLTYRPLIYPIAKVIVDARYSPISEILFWVQCISGFIAHSVTAGACSLAAVFAMHAYGRLEVLIQWIKHLVDGREDLYNNVDERLAMIVQQHVQILRFISLTDKVLREISFVEVVGCTFNMCLLGYFSMTEWETREPARYITFMVLLVSLTFNIFIFCYIGELVTEQCKKVGMVSYMIDWHRMEERRGLALILMIAVSNTSIKLTAGNFFELSLSTFGDVSEFNHSMLYLFVSIIKIILFHRQVVKTSVAYLNMLRTLTT</sequence>
<comment type="subcellular location">
    <subcellularLocation>
        <location evidence="1 10">Cell membrane</location>
        <topology evidence="1 10">Multi-pass membrane protein</topology>
    </subcellularLocation>
</comment>
<keyword evidence="8 10" id="KW-0675">Receptor</keyword>
<dbReference type="GO" id="GO:0007165">
    <property type="term" value="P:signal transduction"/>
    <property type="evidence" value="ECO:0007669"/>
    <property type="project" value="UniProtKB-KW"/>
</dbReference>
<comment type="caution">
    <text evidence="11">The sequence shown here is derived from an EMBL/GenBank/DDBJ whole genome shotgun (WGS) entry which is preliminary data.</text>
</comment>
<dbReference type="GO" id="GO:0004984">
    <property type="term" value="F:olfactory receptor activity"/>
    <property type="evidence" value="ECO:0007669"/>
    <property type="project" value="InterPro"/>
</dbReference>
<evidence type="ECO:0000256" key="2">
    <source>
        <dbReference type="ARBA" id="ARBA00022475"/>
    </source>
</evidence>
<feature type="transmembrane region" description="Helical" evidence="10">
    <location>
        <begin position="365"/>
        <end position="383"/>
    </location>
</feature>
<dbReference type="PANTHER" id="PTHR21137:SF35">
    <property type="entry name" value="ODORANT RECEPTOR 19A-RELATED"/>
    <property type="match status" value="1"/>
</dbReference>
<evidence type="ECO:0000256" key="1">
    <source>
        <dbReference type="ARBA" id="ARBA00004651"/>
    </source>
</evidence>
<keyword evidence="5 10" id="KW-0552">Olfaction</keyword>
<dbReference type="Pfam" id="PF02949">
    <property type="entry name" value="7tm_6"/>
    <property type="match status" value="1"/>
</dbReference>
<feature type="transmembrane region" description="Helical" evidence="10">
    <location>
        <begin position="317"/>
        <end position="337"/>
    </location>
</feature>
<dbReference type="Proteomes" id="UP001430953">
    <property type="component" value="Unassembled WGS sequence"/>
</dbReference>
<protein>
    <recommendedName>
        <fullName evidence="10">Odorant receptor</fullName>
    </recommendedName>
</protein>
<keyword evidence="4 10" id="KW-0812">Transmembrane</keyword>
<name>A0AAW2FM62_9HYME</name>
<feature type="transmembrane region" description="Helical" evidence="10">
    <location>
        <begin position="203"/>
        <end position="230"/>
    </location>
</feature>
<dbReference type="AlphaFoldDB" id="A0AAW2FM62"/>
<dbReference type="GO" id="GO:0005549">
    <property type="term" value="F:odorant binding"/>
    <property type="evidence" value="ECO:0007669"/>
    <property type="project" value="InterPro"/>
</dbReference>
<evidence type="ECO:0000256" key="9">
    <source>
        <dbReference type="ARBA" id="ARBA00023224"/>
    </source>
</evidence>
<dbReference type="PANTHER" id="PTHR21137">
    <property type="entry name" value="ODORANT RECEPTOR"/>
    <property type="match status" value="1"/>
</dbReference>
<feature type="transmembrane region" description="Helical" evidence="10">
    <location>
        <begin position="146"/>
        <end position="164"/>
    </location>
</feature>
<feature type="transmembrane region" description="Helical" evidence="10">
    <location>
        <begin position="84"/>
        <end position="105"/>
    </location>
</feature>
<accession>A0AAW2FM62</accession>
<evidence type="ECO:0000256" key="7">
    <source>
        <dbReference type="ARBA" id="ARBA00023136"/>
    </source>
</evidence>
<gene>
    <name evidence="11" type="ORF">PUN28_010126</name>
</gene>
<dbReference type="GO" id="GO:0005886">
    <property type="term" value="C:plasma membrane"/>
    <property type="evidence" value="ECO:0007669"/>
    <property type="project" value="UniProtKB-SubCell"/>
</dbReference>
<keyword evidence="3 10" id="KW-0716">Sensory transduction</keyword>
<dbReference type="InterPro" id="IPR004117">
    <property type="entry name" value="7tm6_olfct_rcpt"/>
</dbReference>
<evidence type="ECO:0000256" key="6">
    <source>
        <dbReference type="ARBA" id="ARBA00022989"/>
    </source>
</evidence>
<reference evidence="11 12" key="1">
    <citation type="submission" date="2023-03" db="EMBL/GenBank/DDBJ databases">
        <title>High recombination rates correlate with genetic variation in Cardiocondyla obscurior ants.</title>
        <authorList>
            <person name="Errbii M."/>
        </authorList>
    </citation>
    <scope>NUCLEOTIDE SEQUENCE [LARGE SCALE GENOMIC DNA]</scope>
    <source>
        <strain evidence="11">Alpha-2009</strain>
        <tissue evidence="11">Whole body</tissue>
    </source>
</reference>
<feature type="transmembrane region" description="Helical" evidence="10">
    <location>
        <begin position="52"/>
        <end position="78"/>
    </location>
</feature>
<evidence type="ECO:0000313" key="12">
    <source>
        <dbReference type="Proteomes" id="UP001430953"/>
    </source>
</evidence>
<feature type="transmembrane region" description="Helical" evidence="10">
    <location>
        <begin position="286"/>
        <end position="305"/>
    </location>
</feature>
<evidence type="ECO:0000256" key="3">
    <source>
        <dbReference type="ARBA" id="ARBA00022606"/>
    </source>
</evidence>